<dbReference type="Proteomes" id="UP000886162">
    <property type="component" value="Unassembled WGS sequence"/>
</dbReference>
<dbReference type="GO" id="GO:0043190">
    <property type="term" value="C:ATP-binding cassette (ABC) transporter complex"/>
    <property type="evidence" value="ECO:0007669"/>
    <property type="project" value="InterPro"/>
</dbReference>
<feature type="transmembrane region" description="Helical" evidence="6">
    <location>
        <begin position="286"/>
        <end position="304"/>
    </location>
</feature>
<dbReference type="PANTHER" id="PTHR33529:SF6">
    <property type="entry name" value="YJGP_YJGQ FAMILY PERMEASE"/>
    <property type="match status" value="1"/>
</dbReference>
<evidence type="ECO:0000256" key="4">
    <source>
        <dbReference type="ARBA" id="ARBA00022989"/>
    </source>
</evidence>
<dbReference type="Pfam" id="PF03739">
    <property type="entry name" value="LptF_LptG"/>
    <property type="match status" value="1"/>
</dbReference>
<feature type="transmembrane region" description="Helical" evidence="6">
    <location>
        <begin position="101"/>
        <end position="123"/>
    </location>
</feature>
<keyword evidence="4 6" id="KW-1133">Transmembrane helix</keyword>
<evidence type="ECO:0000256" key="6">
    <source>
        <dbReference type="SAM" id="Phobius"/>
    </source>
</evidence>
<feature type="transmembrane region" description="Helical" evidence="6">
    <location>
        <begin position="51"/>
        <end position="80"/>
    </location>
</feature>
<dbReference type="AlphaFoldDB" id="A0A831LMF1"/>
<sequence length="394" mass="43758">MSQQRIHRYILREISVPTVMSLLIFSFVVVLGRIPRLTEMIISKGVPALDIIALFAFLMPTFLSVTVPLSFLLGILLAFGRLSADSEYIAMKASGISLYSMVRPVAFLALLFTLLTATITLWIEPASKGALRSKIFEIASTSLNVSVKPGVFNDEVPGIVLYAQGIDERQGVMHDVFISDERNNSEPTTITAREGLFISNPENLILTLRLRHGEIHRQPGSTEQDTYQTISFNNYDINLDFSEQISQGQRNRSRGEMSWSQLNQAIAAADQDKQRYRLEAELHERIVIAVAPLILILIGIPLGLQSQRSGKGAGFALALVVFLVYYILLSFAGTLADKGILPAALILWLPNLVFLGGGSFFLYRAACERPVLIHLHLWHSLRRLLLERRAGGPS</sequence>
<evidence type="ECO:0000256" key="1">
    <source>
        <dbReference type="ARBA" id="ARBA00004651"/>
    </source>
</evidence>
<dbReference type="PANTHER" id="PTHR33529">
    <property type="entry name" value="SLR0882 PROTEIN-RELATED"/>
    <property type="match status" value="1"/>
</dbReference>
<feature type="transmembrane region" description="Helical" evidence="6">
    <location>
        <begin position="9"/>
        <end position="31"/>
    </location>
</feature>
<keyword evidence="5 6" id="KW-0472">Membrane</keyword>
<evidence type="ECO:0000256" key="2">
    <source>
        <dbReference type="ARBA" id="ARBA00022475"/>
    </source>
</evidence>
<name>A0A831LMF1_9BACT</name>
<comment type="caution">
    <text evidence="7">The sequence shown here is derived from an EMBL/GenBank/DDBJ whole genome shotgun (WGS) entry which is preliminary data.</text>
</comment>
<gene>
    <name evidence="7" type="primary">lptF</name>
    <name evidence="7" type="ORF">ENN94_01320</name>
</gene>
<accession>A0A831LMF1</accession>
<evidence type="ECO:0000256" key="5">
    <source>
        <dbReference type="ARBA" id="ARBA00023136"/>
    </source>
</evidence>
<dbReference type="NCBIfam" id="TIGR04407">
    <property type="entry name" value="LptF_YjgP"/>
    <property type="match status" value="1"/>
</dbReference>
<evidence type="ECO:0000313" key="7">
    <source>
        <dbReference type="EMBL" id="HDR46321.1"/>
    </source>
</evidence>
<dbReference type="EMBL" id="DSDO01000090">
    <property type="protein sequence ID" value="HDR46321.1"/>
    <property type="molecule type" value="Genomic_DNA"/>
</dbReference>
<feature type="transmembrane region" description="Helical" evidence="6">
    <location>
        <begin position="316"/>
        <end position="334"/>
    </location>
</feature>
<proteinExistence type="predicted"/>
<organism evidence="7">
    <name type="scientific">Geoalkalibacter subterraneus</name>
    <dbReference type="NCBI Taxonomy" id="483547"/>
    <lineage>
        <taxon>Bacteria</taxon>
        <taxon>Pseudomonadati</taxon>
        <taxon>Thermodesulfobacteriota</taxon>
        <taxon>Desulfuromonadia</taxon>
        <taxon>Desulfuromonadales</taxon>
        <taxon>Geoalkalibacteraceae</taxon>
        <taxon>Geoalkalibacter</taxon>
    </lineage>
</organism>
<dbReference type="InterPro" id="IPR030922">
    <property type="entry name" value="LptF"/>
</dbReference>
<evidence type="ECO:0000256" key="3">
    <source>
        <dbReference type="ARBA" id="ARBA00022692"/>
    </source>
</evidence>
<keyword evidence="3 6" id="KW-0812">Transmembrane</keyword>
<keyword evidence="2" id="KW-1003">Cell membrane</keyword>
<reference evidence="7" key="1">
    <citation type="journal article" date="2020" name="mSystems">
        <title>Genome- and Community-Level Interaction Insights into Carbon Utilization and Element Cycling Functions of Hydrothermarchaeota in Hydrothermal Sediment.</title>
        <authorList>
            <person name="Zhou Z."/>
            <person name="Liu Y."/>
            <person name="Xu W."/>
            <person name="Pan J."/>
            <person name="Luo Z.H."/>
            <person name="Li M."/>
        </authorList>
    </citation>
    <scope>NUCLEOTIDE SEQUENCE [LARGE SCALE GENOMIC DNA]</scope>
    <source>
        <strain evidence="7">SpSt-1220</strain>
    </source>
</reference>
<comment type="subcellular location">
    <subcellularLocation>
        <location evidence="1">Cell membrane</location>
        <topology evidence="1">Multi-pass membrane protein</topology>
    </subcellularLocation>
</comment>
<feature type="transmembrane region" description="Helical" evidence="6">
    <location>
        <begin position="340"/>
        <end position="363"/>
    </location>
</feature>
<dbReference type="GO" id="GO:0055085">
    <property type="term" value="P:transmembrane transport"/>
    <property type="evidence" value="ECO:0007669"/>
    <property type="project" value="InterPro"/>
</dbReference>
<dbReference type="InterPro" id="IPR005495">
    <property type="entry name" value="LptG/LptF_permease"/>
</dbReference>
<dbReference type="GO" id="GO:0015920">
    <property type="term" value="P:lipopolysaccharide transport"/>
    <property type="evidence" value="ECO:0007669"/>
    <property type="project" value="TreeGrafter"/>
</dbReference>
<protein>
    <submittedName>
        <fullName evidence="7">LPS export ABC transporter permease LptF</fullName>
    </submittedName>
</protein>